<dbReference type="InterPro" id="IPR009796">
    <property type="entry name" value="DUF1366"/>
</dbReference>
<dbReference type="Pfam" id="PF07104">
    <property type="entry name" value="DUF1366"/>
    <property type="match status" value="1"/>
</dbReference>
<gene>
    <name evidence="1" type="ORF">FJR71_07765</name>
</gene>
<sequence length="180" mass="20358">MSKLEFKSKSLDYDSTNSKKTHIILVDDVGSIVHVYLDESVIDLPNAELYQQAMQKHYDINFPRKAENEKIDKVQEQIAGIDSAMDIIVAFAVTTKDGMIASTYKKIASVAKPLTAGKRYSNGDVVAMPYPFDTNPKWPKDTLTLFTFVMQESEGYSYKSQKVEDMLRQGTLTMVMPRID</sequence>
<reference evidence="1 2" key="1">
    <citation type="submission" date="2019-06" db="EMBL/GenBank/DDBJ databases">
        <authorList>
            <person name="Zou Y."/>
        </authorList>
    </citation>
    <scope>NUCLEOTIDE SEQUENCE [LARGE SCALE GENOMIC DNA]</scope>
    <source>
        <strain evidence="1 2">E24</strain>
    </source>
</reference>
<accession>A0ABY2YB62</accession>
<evidence type="ECO:0000313" key="1">
    <source>
        <dbReference type="EMBL" id="TPE36686.1"/>
    </source>
</evidence>
<comment type="caution">
    <text evidence="1">The sequence shown here is derived from an EMBL/GenBank/DDBJ whole genome shotgun (WGS) entry which is preliminary data.</text>
</comment>
<dbReference type="EMBL" id="VFSG01000002">
    <property type="protein sequence ID" value="TPE36686.1"/>
    <property type="molecule type" value="Genomic_DNA"/>
</dbReference>
<dbReference type="Proteomes" id="UP000319739">
    <property type="component" value="Unassembled WGS sequence"/>
</dbReference>
<keyword evidence="2" id="KW-1185">Reference proteome</keyword>
<name>A0ABY2YB62_9STRE</name>
<evidence type="ECO:0000313" key="2">
    <source>
        <dbReference type="Proteomes" id="UP000319739"/>
    </source>
</evidence>
<organism evidence="1 2">
    <name type="scientific">Streptococcus xiaochunlingii</name>
    <dbReference type="NCBI Taxonomy" id="2589788"/>
    <lineage>
        <taxon>Bacteria</taxon>
        <taxon>Bacillati</taxon>
        <taxon>Bacillota</taxon>
        <taxon>Bacilli</taxon>
        <taxon>Lactobacillales</taxon>
        <taxon>Streptococcaceae</taxon>
        <taxon>Streptococcus</taxon>
    </lineage>
</organism>
<dbReference type="RefSeq" id="WP_140814509.1">
    <property type="nucleotide sequence ID" value="NZ_VFSG01000002.1"/>
</dbReference>
<proteinExistence type="predicted"/>
<protein>
    <submittedName>
        <fullName evidence="1">DUF1366 domain-containing protein</fullName>
    </submittedName>
</protein>